<feature type="region of interest" description="Disordered" evidence="1">
    <location>
        <begin position="593"/>
        <end position="626"/>
    </location>
</feature>
<proteinExistence type="predicted"/>
<feature type="region of interest" description="Disordered" evidence="1">
    <location>
        <begin position="97"/>
        <end position="124"/>
    </location>
</feature>
<dbReference type="InParanoid" id="I7M2U7"/>
<gene>
    <name evidence="2" type="ORF">TTHERM_00149420</name>
</gene>
<dbReference type="PANTHER" id="PTHR38150:SF1">
    <property type="entry name" value="PFU DOMAIN-CONTAINING PROTEIN"/>
    <property type="match status" value="1"/>
</dbReference>
<name>I7M2U7_TETTS</name>
<accession>I7M2U7</accession>
<dbReference type="eggNOG" id="ENOG502SVK2">
    <property type="taxonomic scope" value="Eukaryota"/>
</dbReference>
<dbReference type="KEGG" id="tet:TTHERM_00149420"/>
<evidence type="ECO:0000313" key="2">
    <source>
        <dbReference type="EMBL" id="EAS01332.2"/>
    </source>
</evidence>
<dbReference type="GeneID" id="7838207"/>
<dbReference type="Proteomes" id="UP000009168">
    <property type="component" value="Unassembled WGS sequence"/>
</dbReference>
<dbReference type="EMBL" id="GG662603">
    <property type="protein sequence ID" value="EAS01332.2"/>
    <property type="molecule type" value="Genomic_DNA"/>
</dbReference>
<dbReference type="RefSeq" id="XP_001021577.2">
    <property type="nucleotide sequence ID" value="XM_001021577.2"/>
</dbReference>
<dbReference type="PANTHER" id="PTHR38150">
    <property type="entry name" value="EF-HAND DOMAIN-CONTAINING PROTEIN"/>
    <property type="match status" value="1"/>
</dbReference>
<organism evidence="2 3">
    <name type="scientific">Tetrahymena thermophila (strain SB210)</name>
    <dbReference type="NCBI Taxonomy" id="312017"/>
    <lineage>
        <taxon>Eukaryota</taxon>
        <taxon>Sar</taxon>
        <taxon>Alveolata</taxon>
        <taxon>Ciliophora</taxon>
        <taxon>Intramacronucleata</taxon>
        <taxon>Oligohymenophorea</taxon>
        <taxon>Hymenostomatida</taxon>
        <taxon>Tetrahymenina</taxon>
        <taxon>Tetrahymenidae</taxon>
        <taxon>Tetrahymena</taxon>
    </lineage>
</organism>
<dbReference type="STRING" id="312017.I7M2U7"/>
<feature type="compositionally biased region" description="Basic and acidic residues" evidence="1">
    <location>
        <begin position="23"/>
        <end position="44"/>
    </location>
</feature>
<evidence type="ECO:0000313" key="3">
    <source>
        <dbReference type="Proteomes" id="UP000009168"/>
    </source>
</evidence>
<sequence>MSAKLKTFEDIWKNNIGEKAKKYESDQTQYNKDKLKTEEYERKSKGVINQNIQQNKSQNNQDKVQKQNDKQSGLLNEKDWEYLDRLGEKFRILEEKSSNQQKEFQSSLKNMKGDNNNNQKQQQKDAENLTYKMDNIRCSPSKEQIYNQQKKNIDKEQKQKMGAKQNYETTIIKQSQSSNEKSNISTQRIVKQENIDSFSSKQTLKNNYIQDKMNQEQFFNNTKTQDIEFQDNNSYECTFKPNDLKNSYMSCPQSEKEIQNQRSRNLTPNHLYEDAVLRKQKQEQMEKQMIKETKKQTNQSKIGVNSQKIILSKIEEFLQALIASIEEDDDDKNPQENQYQEEGDVCKDISTTKKKVLKFEGVGFFFQQLGIFRSVKFEENENGDISISQLKGLNNIEIERMKQEMTFHEELWKIMSIDQLQYKEPEEIESISSKCLFDITMVLLELKLTVQQSELLLNEIILCNLFSEDFNRGQEVVDIYFSVQHNWTLEQLVKNFRQIFDDKTTLMDFYANWNKKLAVQSSVYENSEMSFHPQINQRSRVMDSMIQQSKSCINQKRHEILFDQHKIKQEKQQQQKVEKLQKEVQQCTFKPQTNVQKMKEQRSKNSKYNQQEGFYDNQEDEQQQYEENQKRYEQLFKIHNRKQNQIKEIKEYVEFYRQEQELEQCTFQPQTSEINKEMLQEGQLQNIKGLNQQLQRMYKARKEKLEKEMFFEKQRYLLSQQNQKQGSKKVLPFSFDEKNQKKKLPQEERKLIGHVDINITKTKKGKITLHEGDNASELAYNFSKIYNISSEMTETLSDMLQQYLDKYYEQKTQK</sequence>
<feature type="region of interest" description="Disordered" evidence="1">
    <location>
        <begin position="23"/>
        <end position="76"/>
    </location>
</feature>
<protein>
    <submittedName>
        <fullName evidence="2">Uncharacterized protein</fullName>
    </submittedName>
</protein>
<reference evidence="3" key="1">
    <citation type="journal article" date="2006" name="PLoS Biol.">
        <title>Macronuclear genome sequence of the ciliate Tetrahymena thermophila, a model eukaryote.</title>
        <authorList>
            <person name="Eisen J.A."/>
            <person name="Coyne R.S."/>
            <person name="Wu M."/>
            <person name="Wu D."/>
            <person name="Thiagarajan M."/>
            <person name="Wortman J.R."/>
            <person name="Badger J.H."/>
            <person name="Ren Q."/>
            <person name="Amedeo P."/>
            <person name="Jones K.M."/>
            <person name="Tallon L.J."/>
            <person name="Delcher A.L."/>
            <person name="Salzberg S.L."/>
            <person name="Silva J.C."/>
            <person name="Haas B.J."/>
            <person name="Majoros W.H."/>
            <person name="Farzad M."/>
            <person name="Carlton J.M."/>
            <person name="Smith R.K. Jr."/>
            <person name="Garg J."/>
            <person name="Pearlman R.E."/>
            <person name="Karrer K.M."/>
            <person name="Sun L."/>
            <person name="Manning G."/>
            <person name="Elde N.C."/>
            <person name="Turkewitz A.P."/>
            <person name="Asai D.J."/>
            <person name="Wilkes D.E."/>
            <person name="Wang Y."/>
            <person name="Cai H."/>
            <person name="Collins K."/>
            <person name="Stewart B.A."/>
            <person name="Lee S.R."/>
            <person name="Wilamowska K."/>
            <person name="Weinberg Z."/>
            <person name="Ruzzo W.L."/>
            <person name="Wloga D."/>
            <person name="Gaertig J."/>
            <person name="Frankel J."/>
            <person name="Tsao C.-C."/>
            <person name="Gorovsky M.A."/>
            <person name="Keeling P.J."/>
            <person name="Waller R.F."/>
            <person name="Patron N.J."/>
            <person name="Cherry J.M."/>
            <person name="Stover N.A."/>
            <person name="Krieger C.J."/>
            <person name="del Toro C."/>
            <person name="Ryder H.F."/>
            <person name="Williamson S.C."/>
            <person name="Barbeau R.A."/>
            <person name="Hamilton E.P."/>
            <person name="Orias E."/>
        </authorList>
    </citation>
    <scope>NUCLEOTIDE SEQUENCE [LARGE SCALE GENOMIC DNA]</scope>
    <source>
        <strain evidence="3">SB210</strain>
    </source>
</reference>
<feature type="compositionally biased region" description="Low complexity" evidence="1">
    <location>
        <begin position="47"/>
        <end position="62"/>
    </location>
</feature>
<keyword evidence="3" id="KW-1185">Reference proteome</keyword>
<feature type="compositionally biased region" description="Polar residues" evidence="1">
    <location>
        <begin position="98"/>
        <end position="109"/>
    </location>
</feature>
<evidence type="ECO:0000256" key="1">
    <source>
        <dbReference type="SAM" id="MobiDB-lite"/>
    </source>
</evidence>
<dbReference type="AlphaFoldDB" id="I7M2U7"/>
<dbReference type="OrthoDB" id="195145at2759"/>